<evidence type="ECO:0000256" key="7">
    <source>
        <dbReference type="ARBA" id="ARBA00023242"/>
    </source>
</evidence>
<accession>A0A420HGN0</accession>
<evidence type="ECO:0000256" key="1">
    <source>
        <dbReference type="ARBA" id="ARBA00004567"/>
    </source>
</evidence>
<dbReference type="InterPro" id="IPR041634">
    <property type="entry name" value="Nup188_C"/>
</dbReference>
<evidence type="ECO:0000256" key="3">
    <source>
        <dbReference type="ARBA" id="ARBA00022816"/>
    </source>
</evidence>
<dbReference type="PANTHER" id="PTHR31431">
    <property type="entry name" value="NUCLEOPORIN NUP188 HOMOLOG"/>
    <property type="match status" value="1"/>
</dbReference>
<feature type="domain" description="Nucleoporin Nup188 N-terminal subdomain III" evidence="12">
    <location>
        <begin position="703"/>
        <end position="1169"/>
    </location>
</feature>
<dbReference type="GO" id="GO:0051028">
    <property type="term" value="P:mRNA transport"/>
    <property type="evidence" value="ECO:0007669"/>
    <property type="project" value="UniProtKB-KW"/>
</dbReference>
<dbReference type="GO" id="GO:0006405">
    <property type="term" value="P:RNA export from nucleus"/>
    <property type="evidence" value="ECO:0007669"/>
    <property type="project" value="TreeGrafter"/>
</dbReference>
<name>A0A420HGN0_9PEZI</name>
<evidence type="ECO:0000259" key="10">
    <source>
        <dbReference type="Pfam" id="PF10487"/>
    </source>
</evidence>
<dbReference type="InterPro" id="IPR048883">
    <property type="entry name" value="Nup188_N-subdom_III"/>
</dbReference>
<evidence type="ECO:0000259" key="12">
    <source>
        <dbReference type="Pfam" id="PF21093"/>
    </source>
</evidence>
<keyword evidence="5" id="KW-0811">Translocation</keyword>
<dbReference type="Gene3D" id="1.25.10.70">
    <property type="match status" value="1"/>
</dbReference>
<gene>
    <name evidence="13" type="ORF">GcC1_195002</name>
</gene>
<dbReference type="GO" id="GO:0017056">
    <property type="term" value="F:structural constituent of nuclear pore"/>
    <property type="evidence" value="ECO:0007669"/>
    <property type="project" value="InterPro"/>
</dbReference>
<dbReference type="OrthoDB" id="102511at2759"/>
<evidence type="ECO:0000313" key="13">
    <source>
        <dbReference type="EMBL" id="RKF56591.1"/>
    </source>
</evidence>
<feature type="domain" description="Nuclear pore protein Nup188 C-terminal" evidence="11">
    <location>
        <begin position="1476"/>
        <end position="1846"/>
    </location>
</feature>
<reference evidence="13 14" key="1">
    <citation type="journal article" date="2018" name="BMC Genomics">
        <title>Comparative genome analyses reveal sequence features reflecting distinct modes of host-adaptation between dicot and monocot powdery mildew.</title>
        <authorList>
            <person name="Wu Y."/>
            <person name="Ma X."/>
            <person name="Pan Z."/>
            <person name="Kale S.D."/>
            <person name="Song Y."/>
            <person name="King H."/>
            <person name="Zhang Q."/>
            <person name="Presley C."/>
            <person name="Deng X."/>
            <person name="Wei C.I."/>
            <person name="Xiao S."/>
        </authorList>
    </citation>
    <scope>NUCLEOTIDE SEQUENCE [LARGE SCALE GENOMIC DNA]</scope>
    <source>
        <strain evidence="13">UCSC1</strain>
    </source>
</reference>
<dbReference type="Pfam" id="PF10487">
    <property type="entry name" value="Nup188_N"/>
    <property type="match status" value="1"/>
</dbReference>
<evidence type="ECO:0000259" key="11">
    <source>
        <dbReference type="Pfam" id="PF18378"/>
    </source>
</evidence>
<evidence type="ECO:0000256" key="9">
    <source>
        <dbReference type="ARBA" id="ARBA00040174"/>
    </source>
</evidence>
<evidence type="ECO:0000256" key="5">
    <source>
        <dbReference type="ARBA" id="ARBA00023010"/>
    </source>
</evidence>
<keyword evidence="7" id="KW-0539">Nucleus</keyword>
<evidence type="ECO:0000256" key="4">
    <source>
        <dbReference type="ARBA" id="ARBA00022927"/>
    </source>
</evidence>
<proteinExistence type="inferred from homology"/>
<keyword evidence="2" id="KW-0813">Transport</keyword>
<dbReference type="GO" id="GO:0006606">
    <property type="term" value="P:protein import into nucleus"/>
    <property type="evidence" value="ECO:0007669"/>
    <property type="project" value="TreeGrafter"/>
</dbReference>
<evidence type="ECO:0000256" key="2">
    <source>
        <dbReference type="ARBA" id="ARBA00022448"/>
    </source>
</evidence>
<dbReference type="PANTHER" id="PTHR31431:SF1">
    <property type="entry name" value="NUCLEOPORIN NUP188"/>
    <property type="match status" value="1"/>
</dbReference>
<comment type="similarity">
    <text evidence="8">Belongs to the Nup188 family.</text>
</comment>
<dbReference type="Proteomes" id="UP000285405">
    <property type="component" value="Unassembled WGS sequence"/>
</dbReference>
<protein>
    <recommendedName>
        <fullName evidence="9">Nucleoporin NUP188</fullName>
    </recommendedName>
</protein>
<keyword evidence="6" id="KW-0906">Nuclear pore complex</keyword>
<evidence type="ECO:0000313" key="14">
    <source>
        <dbReference type="Proteomes" id="UP000285405"/>
    </source>
</evidence>
<feature type="domain" description="Nucleoporin Nup188 N-terminal" evidence="10">
    <location>
        <begin position="57"/>
        <end position="439"/>
    </location>
</feature>
<dbReference type="Pfam" id="PF21094">
    <property type="entry name" value="Nup188_SH3-like"/>
    <property type="match status" value="1"/>
</dbReference>
<dbReference type="InterPro" id="IPR044840">
    <property type="entry name" value="Nup188"/>
</dbReference>
<evidence type="ECO:0000256" key="6">
    <source>
        <dbReference type="ARBA" id="ARBA00023132"/>
    </source>
</evidence>
<dbReference type="InterPro" id="IPR018864">
    <property type="entry name" value="Nucleoporin_Nup188_N"/>
</dbReference>
<organism evidence="13 14">
    <name type="scientific">Golovinomyces cichoracearum</name>
    <dbReference type="NCBI Taxonomy" id="62708"/>
    <lineage>
        <taxon>Eukaryota</taxon>
        <taxon>Fungi</taxon>
        <taxon>Dikarya</taxon>
        <taxon>Ascomycota</taxon>
        <taxon>Pezizomycotina</taxon>
        <taxon>Leotiomycetes</taxon>
        <taxon>Erysiphales</taxon>
        <taxon>Erysiphaceae</taxon>
        <taxon>Golovinomyces</taxon>
    </lineage>
</organism>
<keyword evidence="3" id="KW-0509">mRNA transport</keyword>
<dbReference type="Pfam" id="PF18378">
    <property type="entry name" value="Nup188_C"/>
    <property type="match status" value="1"/>
</dbReference>
<comment type="subcellular location">
    <subcellularLocation>
        <location evidence="1">Nucleus</location>
        <location evidence="1">Nuclear pore complex</location>
    </subcellularLocation>
</comment>
<evidence type="ECO:0000256" key="8">
    <source>
        <dbReference type="ARBA" id="ARBA00038387"/>
    </source>
</evidence>
<dbReference type="EMBL" id="MCBR01019575">
    <property type="protein sequence ID" value="RKF56591.1"/>
    <property type="molecule type" value="Genomic_DNA"/>
</dbReference>
<sequence>MASIQSSAYLPPLDKCLNGEETPISWKWVSSILRGNCEVESECRIVESFLDDQDVLNVLLKPFNAYSSPSTVSKEMFEAKTSAINIVPASDSHYDIKEIKEDSLWLSKEVGIDEVSALRIIILECHNRSTAQLCSPFSEEELANLQEATGNGKYANSVAHILLPQGLQVTTIREQFEKLESRRQRILQTFFSETRFLWHCAEHLMHFLYTNIVAENGEDKSKENATSWLFERERDLAALIQISGVDAIILKHIDAIRNYLQNLGTGSGLFKDDGGSEELEVDWIQTKIVEVTLSMKIVLYFLLYSIELPSSQIVLEWFRLLQSFEFLDQFGSDDTHIQRIVLPLRALSAVISVTILENLNPLISPDDPDNLYQVSSNHATDRPFILNPNSISAVHGIILQAADSGLMTAGPVILAWSTLLQTMSFRVDAEGEISVDEDIPGNLRPSSQVTDTGQIDSSYENVLKYIRSTVEDDIVDYLARQAVNICRVFDTITDLSDRLGSSNNAVFSVHLGCQMRNSFLQLIRKFISVGYIPEIICATISIISGGNRYWELVSSTASYIVEDPTVKFLNDSVLVDSFLKISQSRYPYESLPFLQFIRTLASSPIYLRNDDPHSILRSLEVMPVFTFTLPIDYADYETIQEEDNQNNVILTRNVNLFEPRFKNFANSETASKSMSLTRVDQDFVIQAGSLGRIISESGPRVAYWFHQYSALKYFGKLLETFLAASDHVDGTTGMSADPESISEIIDILAILINSISRSTDPNQNGVENAGQVLEIASSGLSRNRDIITVVFTIFEEGLQNVCGRSGLALPLQILTSCVHFIHAILPLYSYRVWPMLANSGILSMNKTGENLPTIVESIERPLGYFDFLLSCTHLFKSLVDDLVNNALRRKINNQSSANFSGVQNIGTSSPDQFVTKTLLSFTKYLVDVLENLSSWKYQHDEDRRTICHTITSSLDKILNYSYGVEVPMNFPTSMESKDQLIEDKRNMPLMGALIPSATYIVESFLSVSSGNLRFEPLLRSYLDGLERVDPIIFPQQSELWKNYVISSLLFSRTLLLVGVLLDRPSSQLEKLLFCSSPLIARLYCMDDSFSIPVINLLESLVLAATSHEPEPPSLLGHLGPQTARNFLHIISILDEPLSRSENLNSIWSFLGSVVSSRQQWFSNYLLTGKTPRDALKSKSSGKEMIILEKPLIATALQRLSRVTEIPLAESLSMLGFVALSLNFWPWTVCNTPLYSQFIQKMLDYVGNLTPPQIRQQAGLTKAVEVCYETKIAASFAEILAMHFFHSRQTGASVDLKDLLSNLKYYERFGVSTLNYNSSLHGLLKQNFETRYSGCSPWDFKRTTLSKRSFGKDFFFDLDLADKMLERDVAWSGRNGDDGMRAEFERANVNLSHVDSQIALFQGWKLLSLELSNWFPEKSELRIILSKVITDCLMLNCKAQPPEEIFKRLSQTRAEFALVLTQRLFSTKSTKKELEGLLKVVWHTICELRGNFEMPIPDGDTIYYRLLLKLLFLSICVHSVTKLASDDEDSVKIVCFSGQSSLIPTIIEIVKYVVSRGLREIVTFIHEPAIEASPEDLALITGILQSCLRIPNISTSYSQITSIMISDGAPSIAMRLFSWSDRLAVDGDPIYGELSILFLLELSSIPVMAEQLAIDGLLTQISSASIMSYLQCENLGVANDAGSRRCYSIWARGILPLLLNILDSVQKSIAIEVAQFLNQFPALLRQSEIALEAPLINRIPEHESRRPITFLACSEVHSMALIIYILDGFREILKGTMEIPPVKWDSNLVLENVEFWLGSRAILRDRILPTNEREIEMMKMKDEDSPEVICELEEKIVEQLTGIRDILDTATADSNSTALGNYNFSVSHGHSSSIGIGSKDRRRFGFGASPSMVERSNHHTDVAIKGFRNDPDLKKKRRN</sequence>
<keyword evidence="4" id="KW-0653">Protein transport</keyword>
<comment type="caution">
    <text evidence="13">The sequence shown here is derived from an EMBL/GenBank/DDBJ whole genome shotgun (WGS) entry which is preliminary data.</text>
</comment>
<dbReference type="Pfam" id="PF21093">
    <property type="entry name" value="Nup188_N-subdom_III"/>
    <property type="match status" value="1"/>
</dbReference>
<dbReference type="GO" id="GO:0044611">
    <property type="term" value="C:nuclear pore inner ring"/>
    <property type="evidence" value="ECO:0007669"/>
    <property type="project" value="TreeGrafter"/>
</dbReference>